<evidence type="ECO:0000256" key="3">
    <source>
        <dbReference type="ARBA" id="ARBA00022679"/>
    </source>
</evidence>
<evidence type="ECO:0000313" key="10">
    <source>
        <dbReference type="Proteomes" id="UP000289238"/>
    </source>
</evidence>
<dbReference type="RefSeq" id="WP_128758363.1">
    <property type="nucleotide sequence ID" value="NZ_QOVM01000006.1"/>
</dbReference>
<evidence type="ECO:0000256" key="2">
    <source>
        <dbReference type="ARBA" id="ARBA00022475"/>
    </source>
</evidence>
<dbReference type="PANTHER" id="PTHR22926">
    <property type="entry name" value="PHOSPHO-N-ACETYLMURAMOYL-PENTAPEPTIDE-TRANSFERASE"/>
    <property type="match status" value="1"/>
</dbReference>
<dbReference type="GO" id="GO:0005886">
    <property type="term" value="C:plasma membrane"/>
    <property type="evidence" value="ECO:0007669"/>
    <property type="project" value="UniProtKB-SubCell"/>
</dbReference>
<dbReference type="InterPro" id="IPR018480">
    <property type="entry name" value="PNAcMuramoyl-5peptid_Trfase_CS"/>
</dbReference>
<keyword evidence="7" id="KW-0479">Metal-binding</keyword>
<feature type="transmembrane region" description="Helical" evidence="8">
    <location>
        <begin position="134"/>
        <end position="153"/>
    </location>
</feature>
<dbReference type="CDD" id="cd06853">
    <property type="entry name" value="GT_WecA_like"/>
    <property type="match status" value="1"/>
</dbReference>
<dbReference type="GO" id="GO:0044038">
    <property type="term" value="P:cell wall macromolecule biosynthetic process"/>
    <property type="evidence" value="ECO:0007669"/>
    <property type="project" value="TreeGrafter"/>
</dbReference>
<protein>
    <submittedName>
        <fullName evidence="9">UDP-N-acetylmuramyl pentapeptide phosphotransferase/UDP-N-acetylglucosamine-1-phosphate transferase</fullName>
    </submittedName>
</protein>
<feature type="transmembrane region" description="Helical" evidence="8">
    <location>
        <begin position="160"/>
        <end position="178"/>
    </location>
</feature>
<dbReference type="AlphaFoldDB" id="A0A4Q0P4Z0"/>
<keyword evidence="5 8" id="KW-1133">Transmembrane helix</keyword>
<dbReference type="PROSITE" id="PS01348">
    <property type="entry name" value="MRAY_2"/>
    <property type="match status" value="1"/>
</dbReference>
<evidence type="ECO:0000256" key="6">
    <source>
        <dbReference type="ARBA" id="ARBA00023136"/>
    </source>
</evidence>
<proteinExistence type="predicted"/>
<sequence>MPSIINFFLPALIAFAATYGIGKILLKPAFARYFIEEPGGNKLHRNPVPASGGIALFIGILFTALLFEGSLLFQNYFYILLAFVLLFLLGFIDDLKPLGWMVKLGAQLILIIGVVLLADLRIESVLLDYSFFKIPYTSSVFLSVSVLIFFVNAFNFIDGIDGLATTVALIFILGLMYFRIPFSPIFLMCTGAALFAFTRLNKSPAKIFMGDSGSLSIGFLCATLFILFCEGDVHVSSTNLYSDQLRLPIALTLFWYPIFDTLRILIIRLSSGKSLFKRDKKHSYSLLLRVGYSHNKIVIVVVVLTICQLAICLLVAPRVGLIYYFMFQVVIWLGLHGMLLYIVQNHKKISNNS</sequence>
<comment type="caution">
    <text evidence="9">The sequence shown here is derived from an EMBL/GenBank/DDBJ whole genome shotgun (WGS) entry which is preliminary data.</text>
</comment>
<dbReference type="InterPro" id="IPR000715">
    <property type="entry name" value="Glycosyl_transferase_4"/>
</dbReference>
<evidence type="ECO:0000256" key="5">
    <source>
        <dbReference type="ARBA" id="ARBA00022989"/>
    </source>
</evidence>
<feature type="transmembrane region" description="Helical" evidence="8">
    <location>
        <begin position="6"/>
        <end position="26"/>
    </location>
</feature>
<keyword evidence="7" id="KW-0460">Magnesium</keyword>
<dbReference type="Pfam" id="PF00953">
    <property type="entry name" value="Glycos_transf_4"/>
    <property type="match status" value="1"/>
</dbReference>
<dbReference type="PANTHER" id="PTHR22926:SF3">
    <property type="entry name" value="UNDECAPRENYL-PHOSPHATE ALPHA-N-ACETYLGLUCOSAMINYL 1-PHOSPHATE TRANSFERASE"/>
    <property type="match status" value="1"/>
</dbReference>
<organism evidence="9 10">
    <name type="scientific">Leeuwenhoekiella aequorea</name>
    <dbReference type="NCBI Taxonomy" id="283736"/>
    <lineage>
        <taxon>Bacteria</taxon>
        <taxon>Pseudomonadati</taxon>
        <taxon>Bacteroidota</taxon>
        <taxon>Flavobacteriia</taxon>
        <taxon>Flavobacteriales</taxon>
        <taxon>Flavobacteriaceae</taxon>
        <taxon>Leeuwenhoekiella</taxon>
    </lineage>
</organism>
<feature type="binding site" evidence="7">
    <location>
        <position position="155"/>
    </location>
    <ligand>
        <name>Mg(2+)</name>
        <dbReference type="ChEBI" id="CHEBI:18420"/>
    </ligand>
</feature>
<keyword evidence="3 9" id="KW-0808">Transferase</keyword>
<evidence type="ECO:0000256" key="4">
    <source>
        <dbReference type="ARBA" id="ARBA00022692"/>
    </source>
</evidence>
<comment type="cofactor">
    <cofactor evidence="7">
        <name>Mg(2+)</name>
        <dbReference type="ChEBI" id="CHEBI:18420"/>
    </cofactor>
</comment>
<dbReference type="GO" id="GO:0009103">
    <property type="term" value="P:lipopolysaccharide biosynthetic process"/>
    <property type="evidence" value="ECO:0007669"/>
    <property type="project" value="TreeGrafter"/>
</dbReference>
<accession>A0A4Q0P4Z0</accession>
<comment type="subcellular location">
    <subcellularLocation>
        <location evidence="1">Cell membrane</location>
        <topology evidence="1">Multi-pass membrane protein</topology>
    </subcellularLocation>
</comment>
<feature type="binding site" evidence="7">
    <location>
        <position position="211"/>
    </location>
    <ligand>
        <name>Mg(2+)</name>
        <dbReference type="ChEBI" id="CHEBI:18420"/>
    </ligand>
</feature>
<dbReference type="Proteomes" id="UP000289238">
    <property type="component" value="Unassembled WGS sequence"/>
</dbReference>
<feature type="transmembrane region" description="Helical" evidence="8">
    <location>
        <begin position="297"/>
        <end position="316"/>
    </location>
</feature>
<feature type="transmembrane region" description="Helical" evidence="8">
    <location>
        <begin position="73"/>
        <end position="92"/>
    </location>
</feature>
<dbReference type="EMBL" id="QOVM01000006">
    <property type="protein sequence ID" value="RXG21086.1"/>
    <property type="molecule type" value="Genomic_DNA"/>
</dbReference>
<dbReference type="GO" id="GO:0016780">
    <property type="term" value="F:phosphotransferase activity, for other substituted phosphate groups"/>
    <property type="evidence" value="ECO:0007669"/>
    <property type="project" value="InterPro"/>
</dbReference>
<evidence type="ECO:0000256" key="7">
    <source>
        <dbReference type="PIRSR" id="PIRSR600715-1"/>
    </source>
</evidence>
<keyword evidence="2" id="KW-1003">Cell membrane</keyword>
<dbReference type="OrthoDB" id="9783652at2"/>
<feature type="transmembrane region" description="Helical" evidence="8">
    <location>
        <begin position="213"/>
        <end position="233"/>
    </location>
</feature>
<keyword evidence="6 8" id="KW-0472">Membrane</keyword>
<feature type="transmembrane region" description="Helical" evidence="8">
    <location>
        <begin position="104"/>
        <end position="122"/>
    </location>
</feature>
<evidence type="ECO:0000313" key="9">
    <source>
        <dbReference type="EMBL" id="RXG21086.1"/>
    </source>
</evidence>
<feature type="transmembrane region" description="Helical" evidence="8">
    <location>
        <begin position="253"/>
        <end position="276"/>
    </location>
</feature>
<evidence type="ECO:0000256" key="1">
    <source>
        <dbReference type="ARBA" id="ARBA00004651"/>
    </source>
</evidence>
<dbReference type="GO" id="GO:0046872">
    <property type="term" value="F:metal ion binding"/>
    <property type="evidence" value="ECO:0007669"/>
    <property type="project" value="UniProtKB-KW"/>
</dbReference>
<feature type="transmembrane region" description="Helical" evidence="8">
    <location>
        <begin position="322"/>
        <end position="343"/>
    </location>
</feature>
<gene>
    <name evidence="9" type="ORF">DSM00_2603</name>
</gene>
<feature type="transmembrane region" description="Helical" evidence="8">
    <location>
        <begin position="47"/>
        <end position="67"/>
    </location>
</feature>
<dbReference type="GO" id="GO:0071555">
    <property type="term" value="P:cell wall organization"/>
    <property type="evidence" value="ECO:0007669"/>
    <property type="project" value="TreeGrafter"/>
</dbReference>
<keyword evidence="10" id="KW-1185">Reference proteome</keyword>
<name>A0A4Q0P4Z0_9FLAO</name>
<reference evidence="9 10" key="1">
    <citation type="submission" date="2018-07" db="EMBL/GenBank/DDBJ databases">
        <title>Leeuwenhoekiella genomics.</title>
        <authorList>
            <person name="Tahon G."/>
            <person name="Willems A."/>
        </authorList>
    </citation>
    <scope>NUCLEOTIDE SEQUENCE [LARGE SCALE GENOMIC DNA]</scope>
    <source>
        <strain evidence="9 10">LMG 22550</strain>
    </source>
</reference>
<evidence type="ECO:0000256" key="8">
    <source>
        <dbReference type="SAM" id="Phobius"/>
    </source>
</evidence>
<feature type="transmembrane region" description="Helical" evidence="8">
    <location>
        <begin position="184"/>
        <end position="201"/>
    </location>
</feature>
<keyword evidence="4 8" id="KW-0812">Transmembrane</keyword>